<reference evidence="4 6" key="2">
    <citation type="submission" date="2018-12" db="EMBL/GenBank/DDBJ databases">
        <authorList>
            <consortium name="Pathogen Informatics"/>
        </authorList>
    </citation>
    <scope>NUCLEOTIDE SEQUENCE [LARGE SCALE GENOMIC DNA]</scope>
    <source>
        <strain evidence="4 6">NCTC13489</strain>
    </source>
</reference>
<evidence type="ECO:0000313" key="4">
    <source>
        <dbReference type="EMBL" id="VEH98869.1"/>
    </source>
</evidence>
<evidence type="ECO:0000313" key="5">
    <source>
        <dbReference type="Proteomes" id="UP000028349"/>
    </source>
</evidence>
<dbReference type="Proteomes" id="UP000270036">
    <property type="component" value="Chromosome"/>
</dbReference>
<evidence type="ECO:0000256" key="1">
    <source>
        <dbReference type="ARBA" id="ARBA00034120"/>
    </source>
</evidence>
<dbReference type="PANTHER" id="PTHR34047:SF8">
    <property type="entry name" value="PROTEIN YKFC"/>
    <property type="match status" value="1"/>
</dbReference>
<dbReference type="RefSeq" id="WP_034719946.1">
    <property type="nucleotide sequence ID" value="NZ_FOIX01000003.1"/>
</dbReference>
<proteinExistence type="inferred from homology"/>
<dbReference type="AlphaFoldDB" id="A0A3S5EUR2"/>
<organism evidence="4 6">
    <name type="scientific">Kaistella antarctica</name>
    <dbReference type="NCBI Taxonomy" id="266748"/>
    <lineage>
        <taxon>Bacteria</taxon>
        <taxon>Pseudomonadati</taxon>
        <taxon>Bacteroidota</taxon>
        <taxon>Flavobacteriia</taxon>
        <taxon>Flavobacteriales</taxon>
        <taxon>Weeksellaceae</taxon>
        <taxon>Chryseobacterium group</taxon>
        <taxon>Kaistella</taxon>
    </lineage>
</organism>
<accession>A0A3S5EUR2</accession>
<dbReference type="EMBL" id="JPEP01000002">
    <property type="protein sequence ID" value="KEY19111.1"/>
    <property type="molecule type" value="Genomic_DNA"/>
</dbReference>
<evidence type="ECO:0000259" key="2">
    <source>
        <dbReference type="PROSITE" id="PS50878"/>
    </source>
</evidence>
<dbReference type="SUPFAM" id="SSF56672">
    <property type="entry name" value="DNA/RNA polymerases"/>
    <property type="match status" value="1"/>
</dbReference>
<keyword evidence="4" id="KW-0695">RNA-directed DNA polymerase</keyword>
<protein>
    <submittedName>
        <fullName evidence="3">DNA polymerase</fullName>
    </submittedName>
    <submittedName>
        <fullName evidence="4">Retron-type reverse transcriptase</fullName>
    </submittedName>
</protein>
<dbReference type="EMBL" id="LR134441">
    <property type="protein sequence ID" value="VEH98869.1"/>
    <property type="molecule type" value="Genomic_DNA"/>
</dbReference>
<dbReference type="Pfam" id="PF00078">
    <property type="entry name" value="RVT_1"/>
    <property type="match status" value="1"/>
</dbReference>
<name>A0A3S5EUR2_9FLAO</name>
<evidence type="ECO:0000313" key="6">
    <source>
        <dbReference type="Proteomes" id="UP000270036"/>
    </source>
</evidence>
<evidence type="ECO:0000313" key="3">
    <source>
        <dbReference type="EMBL" id="KEY19111.1"/>
    </source>
</evidence>
<gene>
    <name evidence="3" type="ORF">HY04_11830</name>
    <name evidence="4" type="ORF">NCTC13489_01207</name>
</gene>
<dbReference type="Proteomes" id="UP000028349">
    <property type="component" value="Unassembled WGS sequence"/>
</dbReference>
<sequence>MNRYDEIPDWLKSKGYLHLSPSLKIGENWRAFKRQIENKEFVSKFAFYPLMHTLIKERKYKKADEVKHMTLGRAHKHIAVKNNKTEQTYKLRPLHYASHYDALVYGFYAHILNEKYLEKLSLLPELLSCITAYRKIKLEENSDKGKSTIHFAKEVFDEIKRRTSNDKKIAVLTFDIKGFFSSLDHKILKQKWSFMIDEKSLPSDHYNVFKSCTNFSYVLKDDLRKLNNKNGRKSGFDERKLAKIRREKGFKCFFESNEDFRNHIKQGKLRVFKNPFRRQDSDNKKQIVGIPQGLPISATLANIYLYDFDKAIIENLVEKENAYYRRYSDDIVVICDVEKISSTKQFVENLIKESKVEISTSKTETFIFENIEFNDLKERRLTSIKINNDGSKSTDSPLIYLGFEFRGYNVLIKSTNLAKYYRRLISIIKRRANRAKKGINKYPFQKKAIFLNQVKKLYNRPLREIDSETGELKQKLRTKSVLELNERGEYSMISSEVQSQRKNSNYMGYVRRCSEIFETEDFEHQLRKRKHIVFTAIYKHLK</sequence>
<dbReference type="InterPro" id="IPR043502">
    <property type="entry name" value="DNA/RNA_pol_sf"/>
</dbReference>
<keyword evidence="5" id="KW-1185">Reference proteome</keyword>
<dbReference type="InterPro" id="IPR000477">
    <property type="entry name" value="RT_dom"/>
</dbReference>
<dbReference type="OrthoDB" id="9780724at2"/>
<keyword evidence="4" id="KW-0548">Nucleotidyltransferase</keyword>
<dbReference type="InterPro" id="IPR051083">
    <property type="entry name" value="GrpII_Intron_Splice-Mob/Def"/>
</dbReference>
<dbReference type="KEGG" id="cant:NCTC13489_01207"/>
<dbReference type="PANTHER" id="PTHR34047">
    <property type="entry name" value="NUCLEAR INTRON MATURASE 1, MITOCHONDRIAL-RELATED"/>
    <property type="match status" value="1"/>
</dbReference>
<comment type="similarity">
    <text evidence="1">Belongs to the bacterial reverse transcriptase family.</text>
</comment>
<keyword evidence="4" id="KW-0808">Transferase</keyword>
<dbReference type="GO" id="GO:0003964">
    <property type="term" value="F:RNA-directed DNA polymerase activity"/>
    <property type="evidence" value="ECO:0007669"/>
    <property type="project" value="UniProtKB-KW"/>
</dbReference>
<reference evidence="3 5" key="1">
    <citation type="submission" date="2014-07" db="EMBL/GenBank/DDBJ databases">
        <authorList>
            <person name="Pisani N.G."/>
            <person name="Newman J.D."/>
        </authorList>
    </citation>
    <scope>NUCLEOTIDE SEQUENCE [LARGE SCALE GENOMIC DNA]</scope>
    <source>
        <strain evidence="3 5">LMG 24720</strain>
    </source>
</reference>
<feature type="domain" description="Reverse transcriptase" evidence="2">
    <location>
        <begin position="62"/>
        <end position="405"/>
    </location>
</feature>
<dbReference type="PROSITE" id="PS50878">
    <property type="entry name" value="RT_POL"/>
    <property type="match status" value="1"/>
</dbReference>